<reference evidence="1 3" key="1">
    <citation type="submission" date="2019-02" db="EMBL/GenBank/DDBJ databases">
        <title>Deep-cultivation of Planctomycetes and their phenomic and genomic characterization uncovers novel biology.</title>
        <authorList>
            <person name="Wiegand S."/>
            <person name="Jogler M."/>
            <person name="Boedeker C."/>
            <person name="Pinto D."/>
            <person name="Vollmers J."/>
            <person name="Rivas-Marin E."/>
            <person name="Kohn T."/>
            <person name="Peeters S.H."/>
            <person name="Heuer A."/>
            <person name="Rast P."/>
            <person name="Oberbeckmann S."/>
            <person name="Bunk B."/>
            <person name="Jeske O."/>
            <person name="Meyerdierks A."/>
            <person name="Storesund J.E."/>
            <person name="Kallscheuer N."/>
            <person name="Luecker S."/>
            <person name="Lage O.M."/>
            <person name="Pohl T."/>
            <person name="Merkel B.J."/>
            <person name="Hornburger P."/>
            <person name="Mueller R.-W."/>
            <person name="Bruemmer F."/>
            <person name="Labrenz M."/>
            <person name="Spormann A.M."/>
            <person name="Op den Camp H."/>
            <person name="Overmann J."/>
            <person name="Amann R."/>
            <person name="Jetten M.S.M."/>
            <person name="Mascher T."/>
            <person name="Medema M.H."/>
            <person name="Devos D.P."/>
            <person name="Kaster A.-K."/>
            <person name="Ovreas L."/>
            <person name="Rohde M."/>
            <person name="Galperin M.Y."/>
            <person name="Jogler C."/>
        </authorList>
    </citation>
    <scope>NUCLEOTIDE SEQUENCE [LARGE SCALE GENOMIC DNA]</scope>
    <source>
        <strain evidence="1 3">TBK1r</strain>
    </source>
</reference>
<dbReference type="NCBIfam" id="TIGR01563">
    <property type="entry name" value="gp16_SPP1"/>
    <property type="match status" value="1"/>
</dbReference>
<name>A0ABX5XYT8_9BACT</name>
<protein>
    <submittedName>
        <fullName evidence="1">Phage head-tail joining protein</fullName>
    </submittedName>
</protein>
<proteinExistence type="predicted"/>
<organism evidence="1 3">
    <name type="scientific">Stieleria magnilauensis</name>
    <dbReference type="NCBI Taxonomy" id="2527963"/>
    <lineage>
        <taxon>Bacteria</taxon>
        <taxon>Pseudomonadati</taxon>
        <taxon>Planctomycetota</taxon>
        <taxon>Planctomycetia</taxon>
        <taxon>Pirellulales</taxon>
        <taxon>Pirellulaceae</taxon>
        <taxon>Stieleria</taxon>
    </lineage>
</organism>
<dbReference type="EMBL" id="CP036432">
    <property type="protein sequence ID" value="QDV86999.1"/>
    <property type="molecule type" value="Genomic_DNA"/>
</dbReference>
<accession>A0ABX5XYT8</accession>
<dbReference type="Gene3D" id="2.40.10.270">
    <property type="entry name" value="Bacteriophage SPP1 head-tail adaptor protein"/>
    <property type="match status" value="1"/>
</dbReference>
<dbReference type="Proteomes" id="UP000318081">
    <property type="component" value="Chromosome"/>
</dbReference>
<evidence type="ECO:0000313" key="1">
    <source>
        <dbReference type="EMBL" id="QDV86921.1"/>
    </source>
</evidence>
<dbReference type="InterPro" id="IPR008767">
    <property type="entry name" value="Phage_SPP1_head-tail_adaptor"/>
</dbReference>
<evidence type="ECO:0000313" key="2">
    <source>
        <dbReference type="EMBL" id="QDV86999.1"/>
    </source>
</evidence>
<evidence type="ECO:0000313" key="3">
    <source>
        <dbReference type="Proteomes" id="UP000318081"/>
    </source>
</evidence>
<dbReference type="InterPro" id="IPR038666">
    <property type="entry name" value="SSP1_head-tail_sf"/>
</dbReference>
<dbReference type="EMBL" id="CP036432">
    <property type="protein sequence ID" value="QDV86921.1"/>
    <property type="molecule type" value="Genomic_DNA"/>
</dbReference>
<dbReference type="Pfam" id="PF05521">
    <property type="entry name" value="Phage_HCP"/>
    <property type="match status" value="1"/>
</dbReference>
<dbReference type="RefSeq" id="WP_145218399.1">
    <property type="nucleotide sequence ID" value="NZ_CP036432.1"/>
</dbReference>
<sequence>MIWRPGKSFRVGAMRQRITVQSHADTRDAAGQAVSTWADRLTNEPARYLMTGGGTTYRGRQLEENVIAVFEVRYRSGYDTTQNVIYDGVTYGITRVEPVDGGRRYLALHCKARAA</sequence>
<keyword evidence="3" id="KW-1185">Reference proteome</keyword>
<gene>
    <name evidence="1" type="ORF">TBK1r_59480</name>
    <name evidence="2" type="ORF">TBK1r_60260</name>
</gene>